<organism evidence="2 3">
    <name type="scientific">Massilia glaciei</name>
    <dbReference type="NCBI Taxonomy" id="1524097"/>
    <lineage>
        <taxon>Bacteria</taxon>
        <taxon>Pseudomonadati</taxon>
        <taxon>Pseudomonadota</taxon>
        <taxon>Betaproteobacteria</taxon>
        <taxon>Burkholderiales</taxon>
        <taxon>Oxalobacteraceae</taxon>
        <taxon>Telluria group</taxon>
        <taxon>Massilia</taxon>
    </lineage>
</organism>
<accession>A0A2U2I7F3</accession>
<dbReference type="PANTHER" id="PTHR43433">
    <property type="entry name" value="HYDROLASE, ALPHA/BETA FOLD FAMILY PROTEIN"/>
    <property type="match status" value="1"/>
</dbReference>
<keyword evidence="2" id="KW-0378">Hydrolase</keyword>
<feature type="domain" description="AB hydrolase-1" evidence="1">
    <location>
        <begin position="24"/>
        <end position="126"/>
    </location>
</feature>
<keyword evidence="3" id="KW-1185">Reference proteome</keyword>
<evidence type="ECO:0000313" key="3">
    <source>
        <dbReference type="Proteomes" id="UP000241421"/>
    </source>
</evidence>
<reference evidence="2 3" key="1">
    <citation type="submission" date="2018-04" db="EMBL/GenBank/DDBJ databases">
        <title>Massilia violaceinigra sp. nov., a novel purple-pigmented bacterium isolated from Tianshan glacier, Xinjiang, China.</title>
        <authorList>
            <person name="Wang H."/>
        </authorList>
    </citation>
    <scope>NUCLEOTIDE SEQUENCE [LARGE SCALE GENOMIC DNA]</scope>
    <source>
        <strain evidence="2 3">B448-2</strain>
    </source>
</reference>
<protein>
    <submittedName>
        <fullName evidence="2">Alpha/beta hydrolase</fullName>
    </submittedName>
</protein>
<dbReference type="InterPro" id="IPR029058">
    <property type="entry name" value="AB_hydrolase_fold"/>
</dbReference>
<name>A0A2U2I7F3_9BURK</name>
<dbReference type="PANTHER" id="PTHR43433:SF5">
    <property type="entry name" value="AB HYDROLASE-1 DOMAIN-CONTAINING PROTEIN"/>
    <property type="match status" value="1"/>
</dbReference>
<dbReference type="SUPFAM" id="SSF53474">
    <property type="entry name" value="alpha/beta-Hydrolases"/>
    <property type="match status" value="1"/>
</dbReference>
<gene>
    <name evidence="2" type="ORF">C7C56_000720</name>
</gene>
<dbReference type="Gene3D" id="3.40.50.1820">
    <property type="entry name" value="alpha/beta hydrolase"/>
    <property type="match status" value="1"/>
</dbReference>
<evidence type="ECO:0000259" key="1">
    <source>
        <dbReference type="Pfam" id="PF00561"/>
    </source>
</evidence>
<dbReference type="EMBL" id="PXWF02000015">
    <property type="protein sequence ID" value="PWF55670.1"/>
    <property type="molecule type" value="Genomic_DNA"/>
</dbReference>
<proteinExistence type="predicted"/>
<dbReference type="InterPro" id="IPR050471">
    <property type="entry name" value="AB_hydrolase"/>
</dbReference>
<dbReference type="GO" id="GO:0016787">
    <property type="term" value="F:hydrolase activity"/>
    <property type="evidence" value="ECO:0007669"/>
    <property type="project" value="UniProtKB-KW"/>
</dbReference>
<comment type="caution">
    <text evidence="2">The sequence shown here is derived from an EMBL/GenBank/DDBJ whole genome shotgun (WGS) entry which is preliminary data.</text>
</comment>
<dbReference type="Proteomes" id="UP000241421">
    <property type="component" value="Unassembled WGS sequence"/>
</dbReference>
<dbReference type="InterPro" id="IPR000073">
    <property type="entry name" value="AB_hydrolase_1"/>
</dbReference>
<dbReference type="OrthoDB" id="9793083at2"/>
<evidence type="ECO:0000313" key="2">
    <source>
        <dbReference type="EMBL" id="PWF55670.1"/>
    </source>
</evidence>
<dbReference type="Pfam" id="PF00561">
    <property type="entry name" value="Abhydrolase_1"/>
    <property type="match status" value="1"/>
</dbReference>
<sequence length="258" mass="28534">MTMQLLLDDAGIEYDYVQMETALPPLLFLHGALGVRGQFDALRKHFPERSQIALDFPSHGESHVTHGAINGERLARAVLALLDALQIEKVDIIGHSMGGYAALVLAHLAPARVNSIVNLGTKFYWSEEAIDKTSKELDGDQLRARSPRHYEALAALHPASGVDQTLRLTQGLITDFARWQLSEEMVRATKVPILLSAGDRDNLVPMAEIVKLFDALESKLNAVAILPSTPHPLQHLPLDCFELIVRRFWVAAVRKTLA</sequence>
<dbReference type="AlphaFoldDB" id="A0A2U2I7F3"/>